<evidence type="ECO:0000313" key="2">
    <source>
        <dbReference type="EMBL" id="EPS97410.1"/>
    </source>
</evidence>
<evidence type="ECO:0000256" key="1">
    <source>
        <dbReference type="SAM" id="MobiDB-lite"/>
    </source>
</evidence>
<name>S8F6Y3_FOMSC</name>
<feature type="region of interest" description="Disordered" evidence="1">
    <location>
        <begin position="79"/>
        <end position="101"/>
    </location>
</feature>
<dbReference type="HOGENOM" id="CLU_1204796_0_0_1"/>
<feature type="compositionally biased region" description="Low complexity" evidence="1">
    <location>
        <begin position="33"/>
        <end position="51"/>
    </location>
</feature>
<keyword evidence="3" id="KW-1185">Reference proteome</keyword>
<evidence type="ECO:0000313" key="3">
    <source>
        <dbReference type="Proteomes" id="UP000015241"/>
    </source>
</evidence>
<dbReference type="OrthoDB" id="1938591at2759"/>
<dbReference type="Proteomes" id="UP000015241">
    <property type="component" value="Unassembled WGS sequence"/>
</dbReference>
<dbReference type="InParanoid" id="S8F6Y3"/>
<protein>
    <submittedName>
        <fullName evidence="2">Uncharacterized protein</fullName>
    </submittedName>
</protein>
<accession>S8F6Y3</accession>
<dbReference type="AlphaFoldDB" id="S8F6Y3"/>
<dbReference type="STRING" id="743788.S8F6Y3"/>
<feature type="compositionally biased region" description="Polar residues" evidence="1">
    <location>
        <begin position="1"/>
        <end position="10"/>
    </location>
</feature>
<organism evidence="2 3">
    <name type="scientific">Fomitopsis schrenkii</name>
    <name type="common">Brown rot fungus</name>
    <dbReference type="NCBI Taxonomy" id="2126942"/>
    <lineage>
        <taxon>Eukaryota</taxon>
        <taxon>Fungi</taxon>
        <taxon>Dikarya</taxon>
        <taxon>Basidiomycota</taxon>
        <taxon>Agaricomycotina</taxon>
        <taxon>Agaricomycetes</taxon>
        <taxon>Polyporales</taxon>
        <taxon>Fomitopsis</taxon>
    </lineage>
</organism>
<gene>
    <name evidence="2" type="ORF">FOMPIDRAFT_1025036</name>
</gene>
<sequence>MLSMPTQPALSNRAAGKARATDVGIRLRVPDSQAQAQVAPRRAALAARQPATVSPEQLHRRSPSAAAVLDFCPSEYHAQPQRKGEVAGPVPKPNVKGRPSDADLRHGALYVNWVRTAVLARLSQMPQMDVPPEEESEYRGLFNVLMGYISEMEPLLPLYACWMAEETIKQLVTANVVVKQQKLYLASESPRFILNLQTVTLFIRQIEKLREAIAERQRALQRQTTEPGSK</sequence>
<dbReference type="EMBL" id="KE504176">
    <property type="protein sequence ID" value="EPS97410.1"/>
    <property type="molecule type" value="Genomic_DNA"/>
</dbReference>
<reference evidence="2 3" key="1">
    <citation type="journal article" date="2012" name="Science">
        <title>The Paleozoic origin of enzymatic lignin decomposition reconstructed from 31 fungal genomes.</title>
        <authorList>
            <person name="Floudas D."/>
            <person name="Binder M."/>
            <person name="Riley R."/>
            <person name="Barry K."/>
            <person name="Blanchette R.A."/>
            <person name="Henrissat B."/>
            <person name="Martinez A.T."/>
            <person name="Otillar R."/>
            <person name="Spatafora J.W."/>
            <person name="Yadav J.S."/>
            <person name="Aerts A."/>
            <person name="Benoit I."/>
            <person name="Boyd A."/>
            <person name="Carlson A."/>
            <person name="Copeland A."/>
            <person name="Coutinho P.M."/>
            <person name="de Vries R.P."/>
            <person name="Ferreira P."/>
            <person name="Findley K."/>
            <person name="Foster B."/>
            <person name="Gaskell J."/>
            <person name="Glotzer D."/>
            <person name="Gorecki P."/>
            <person name="Heitman J."/>
            <person name="Hesse C."/>
            <person name="Hori C."/>
            <person name="Igarashi K."/>
            <person name="Jurgens J.A."/>
            <person name="Kallen N."/>
            <person name="Kersten P."/>
            <person name="Kohler A."/>
            <person name="Kuees U."/>
            <person name="Kumar T.K.A."/>
            <person name="Kuo A."/>
            <person name="LaButti K."/>
            <person name="Larrondo L.F."/>
            <person name="Lindquist E."/>
            <person name="Ling A."/>
            <person name="Lombard V."/>
            <person name="Lucas S."/>
            <person name="Lundell T."/>
            <person name="Martin R."/>
            <person name="McLaughlin D.J."/>
            <person name="Morgenstern I."/>
            <person name="Morin E."/>
            <person name="Murat C."/>
            <person name="Nagy L.G."/>
            <person name="Nolan M."/>
            <person name="Ohm R.A."/>
            <person name="Patyshakuliyeva A."/>
            <person name="Rokas A."/>
            <person name="Ruiz-Duenas F.J."/>
            <person name="Sabat G."/>
            <person name="Salamov A."/>
            <person name="Samejima M."/>
            <person name="Schmutz J."/>
            <person name="Slot J.C."/>
            <person name="St John F."/>
            <person name="Stenlid J."/>
            <person name="Sun H."/>
            <person name="Sun S."/>
            <person name="Syed K."/>
            <person name="Tsang A."/>
            <person name="Wiebenga A."/>
            <person name="Young D."/>
            <person name="Pisabarro A."/>
            <person name="Eastwood D.C."/>
            <person name="Martin F."/>
            <person name="Cullen D."/>
            <person name="Grigoriev I.V."/>
            <person name="Hibbett D.S."/>
        </authorList>
    </citation>
    <scope>NUCLEOTIDE SEQUENCE</scope>
    <source>
        <strain evidence="3">FP-58527</strain>
    </source>
</reference>
<feature type="region of interest" description="Disordered" evidence="1">
    <location>
        <begin position="1"/>
        <end position="60"/>
    </location>
</feature>
<proteinExistence type="predicted"/>